<dbReference type="GO" id="GO:0033014">
    <property type="term" value="P:tetrapyrrole biosynthetic process"/>
    <property type="evidence" value="ECO:0007669"/>
    <property type="project" value="InterPro"/>
</dbReference>
<evidence type="ECO:0000256" key="1">
    <source>
        <dbReference type="SAM" id="MobiDB-lite"/>
    </source>
</evidence>
<evidence type="ECO:0000259" key="2">
    <source>
        <dbReference type="Pfam" id="PF00745"/>
    </source>
</evidence>
<dbReference type="OrthoDB" id="424281at2759"/>
<dbReference type="Proteomes" id="UP001152797">
    <property type="component" value="Unassembled WGS sequence"/>
</dbReference>
<evidence type="ECO:0000313" key="4">
    <source>
        <dbReference type="EMBL" id="CAL1160099.1"/>
    </source>
</evidence>
<dbReference type="EMBL" id="CAMXCT020003890">
    <property type="protein sequence ID" value="CAL1160099.1"/>
    <property type="molecule type" value="Genomic_DNA"/>
</dbReference>
<dbReference type="SUPFAM" id="SSF69075">
    <property type="entry name" value="Glutamyl tRNA-reductase dimerization domain"/>
    <property type="match status" value="1"/>
</dbReference>
<reference evidence="3" key="1">
    <citation type="submission" date="2022-10" db="EMBL/GenBank/DDBJ databases">
        <authorList>
            <person name="Chen Y."/>
            <person name="Dougan E. K."/>
            <person name="Chan C."/>
            <person name="Rhodes N."/>
            <person name="Thang M."/>
        </authorList>
    </citation>
    <scope>NUCLEOTIDE SEQUENCE</scope>
</reference>
<comment type="caution">
    <text evidence="3">The sequence shown here is derived from an EMBL/GenBank/DDBJ whole genome shotgun (WGS) entry which is preliminary data.</text>
</comment>
<dbReference type="AlphaFoldDB" id="A0A9P1DCV9"/>
<keyword evidence="6" id="KW-1185">Reference proteome</keyword>
<dbReference type="GO" id="GO:0008883">
    <property type="term" value="F:glutamyl-tRNA reductase activity"/>
    <property type="evidence" value="ECO:0007669"/>
    <property type="project" value="InterPro"/>
</dbReference>
<feature type="region of interest" description="Disordered" evidence="1">
    <location>
        <begin position="144"/>
        <end position="164"/>
    </location>
</feature>
<protein>
    <submittedName>
        <fullName evidence="5">Glutamyl-tRNA reductase</fullName>
    </submittedName>
</protein>
<name>A0A9P1DCV9_9DINO</name>
<evidence type="ECO:0000313" key="3">
    <source>
        <dbReference type="EMBL" id="CAI4006724.1"/>
    </source>
</evidence>
<dbReference type="InterPro" id="IPR015896">
    <property type="entry name" value="4pyrrol_synth_GluRdtase_dimer"/>
</dbReference>
<sequence>MGFQACFQAADQTRLRGGGSERHEAPGRGQEGLEAEDLPARRFITEEVAKFKCWQASQGAVPYLAALQAMAEKIRREEYAKMEHKLKVRPGTKHVLRHVGNDGKPSFLAKGLQEKEKDALDKLTRFDWLPSCFLQESRRLYFTPKRRRHRGKQLPDAQDPPTPAKTEKLLKTLEPFEVFEAMPSPLKGSQSFPPKMPAAEVKATATPKGSPLLKRFRHRKQEHKVNISPVEDHVKSVAKTAFQKVPSDKLVVGLPFEWASRLMSDEKPSRILKATPSR</sequence>
<dbReference type="Pfam" id="PF00745">
    <property type="entry name" value="GlutR_dimer"/>
    <property type="match status" value="1"/>
</dbReference>
<accession>A0A9P1DCV9</accession>
<dbReference type="EMBL" id="CAMXCT010003890">
    <property type="protein sequence ID" value="CAI4006724.1"/>
    <property type="molecule type" value="Genomic_DNA"/>
</dbReference>
<reference evidence="4" key="2">
    <citation type="submission" date="2024-04" db="EMBL/GenBank/DDBJ databases">
        <authorList>
            <person name="Chen Y."/>
            <person name="Shah S."/>
            <person name="Dougan E. K."/>
            <person name="Thang M."/>
            <person name="Chan C."/>
        </authorList>
    </citation>
    <scope>NUCLEOTIDE SEQUENCE [LARGE SCALE GENOMIC DNA]</scope>
</reference>
<evidence type="ECO:0000313" key="5">
    <source>
        <dbReference type="EMBL" id="CAL4794036.1"/>
    </source>
</evidence>
<proteinExistence type="predicted"/>
<evidence type="ECO:0000313" key="6">
    <source>
        <dbReference type="Proteomes" id="UP001152797"/>
    </source>
</evidence>
<feature type="domain" description="Tetrapyrrole biosynthesis glutamyl-tRNA reductase dimerisation" evidence="2">
    <location>
        <begin position="40"/>
        <end position="93"/>
    </location>
</feature>
<dbReference type="InterPro" id="IPR036453">
    <property type="entry name" value="GluRdtase_dimer_dom_sf"/>
</dbReference>
<dbReference type="EMBL" id="CAMXCT030003890">
    <property type="protein sequence ID" value="CAL4794036.1"/>
    <property type="molecule type" value="Genomic_DNA"/>
</dbReference>
<dbReference type="GO" id="GO:0050661">
    <property type="term" value="F:NADP binding"/>
    <property type="evidence" value="ECO:0007669"/>
    <property type="project" value="InterPro"/>
</dbReference>
<feature type="region of interest" description="Disordered" evidence="1">
    <location>
        <begin position="13"/>
        <end position="34"/>
    </location>
</feature>
<gene>
    <name evidence="3" type="ORF">C1SCF055_LOCUS32338</name>
</gene>
<organism evidence="3">
    <name type="scientific">Cladocopium goreaui</name>
    <dbReference type="NCBI Taxonomy" id="2562237"/>
    <lineage>
        <taxon>Eukaryota</taxon>
        <taxon>Sar</taxon>
        <taxon>Alveolata</taxon>
        <taxon>Dinophyceae</taxon>
        <taxon>Suessiales</taxon>
        <taxon>Symbiodiniaceae</taxon>
        <taxon>Cladocopium</taxon>
    </lineage>
</organism>